<dbReference type="PANTHER" id="PTHR21112">
    <property type="entry name" value="CHEMOSENSORY PROTEIN A 29A-RELATED"/>
    <property type="match status" value="1"/>
</dbReference>
<protein>
    <submittedName>
        <fullName evidence="2">Uncharacterized protein</fullName>
    </submittedName>
</protein>
<evidence type="ECO:0000313" key="3">
    <source>
        <dbReference type="Proteomes" id="UP001151699"/>
    </source>
</evidence>
<dbReference type="Proteomes" id="UP001151699">
    <property type="component" value="Chromosome B"/>
</dbReference>
<comment type="caution">
    <text evidence="2">The sequence shown here is derived from an EMBL/GenBank/DDBJ whole genome shotgun (WGS) entry which is preliminary data.</text>
</comment>
<feature type="chain" id="PRO_5040498038" evidence="1">
    <location>
        <begin position="22"/>
        <end position="183"/>
    </location>
</feature>
<name>A0A9Q0MZP5_9DIPT</name>
<evidence type="ECO:0000313" key="2">
    <source>
        <dbReference type="EMBL" id="KAJ6641043.1"/>
    </source>
</evidence>
<organism evidence="2 3">
    <name type="scientific">Pseudolycoriella hygida</name>
    <dbReference type="NCBI Taxonomy" id="35572"/>
    <lineage>
        <taxon>Eukaryota</taxon>
        <taxon>Metazoa</taxon>
        <taxon>Ecdysozoa</taxon>
        <taxon>Arthropoda</taxon>
        <taxon>Hexapoda</taxon>
        <taxon>Insecta</taxon>
        <taxon>Pterygota</taxon>
        <taxon>Neoptera</taxon>
        <taxon>Endopterygota</taxon>
        <taxon>Diptera</taxon>
        <taxon>Nematocera</taxon>
        <taxon>Sciaroidea</taxon>
        <taxon>Sciaridae</taxon>
        <taxon>Pseudolycoriella</taxon>
    </lineage>
</organism>
<dbReference type="EMBL" id="WJQU01000002">
    <property type="protein sequence ID" value="KAJ6641043.1"/>
    <property type="molecule type" value="Genomic_DNA"/>
</dbReference>
<dbReference type="AlphaFoldDB" id="A0A9Q0MZP5"/>
<dbReference type="OrthoDB" id="7787898at2759"/>
<reference evidence="2" key="1">
    <citation type="submission" date="2022-07" db="EMBL/GenBank/DDBJ databases">
        <authorList>
            <person name="Trinca V."/>
            <person name="Uliana J.V.C."/>
            <person name="Torres T.T."/>
            <person name="Ward R.J."/>
            <person name="Monesi N."/>
        </authorList>
    </citation>
    <scope>NUCLEOTIDE SEQUENCE</scope>
    <source>
        <strain evidence="2">HSMRA1968</strain>
        <tissue evidence="2">Whole embryos</tissue>
    </source>
</reference>
<feature type="signal peptide" evidence="1">
    <location>
        <begin position="1"/>
        <end position="21"/>
    </location>
</feature>
<gene>
    <name evidence="2" type="ORF">Bhyg_05976</name>
</gene>
<keyword evidence="3" id="KW-1185">Reference proteome</keyword>
<sequence length="183" mass="21149">MQIKLSFALLLVVTIVVEVQSLWTEFEWIGIENSKSGAITSDVKVTRFNKTTYSLSGTADITVDLNENFDCEAKLFFSSKGDSKYVLQPYKIARDVCCTLMDSTYWKSIESRLREASDIPERTGNEPYCLAFKKNTYTMKQFAFDNKIIPKHFEVGSYKCTFFMYEKESEEVLSTVTFIIRLY</sequence>
<accession>A0A9Q0MZP5</accession>
<keyword evidence="1" id="KW-0732">Signal</keyword>
<dbReference type="PANTHER" id="PTHR21112:SF0">
    <property type="entry name" value="CHEMOSENSORY PROTEIN A 29A-RELATED"/>
    <property type="match status" value="1"/>
</dbReference>
<proteinExistence type="predicted"/>
<evidence type="ECO:0000256" key="1">
    <source>
        <dbReference type="SAM" id="SignalP"/>
    </source>
</evidence>